<keyword evidence="1" id="KW-0812">Transmembrane</keyword>
<comment type="caution">
    <text evidence="3">The sequence shown here is derived from an EMBL/GenBank/DDBJ whole genome shotgun (WGS) entry which is preliminary data.</text>
</comment>
<protein>
    <submittedName>
        <fullName evidence="3">Pilus assembly protein</fullName>
    </submittedName>
</protein>
<dbReference type="EMBL" id="SDMR01000001">
    <property type="protein sequence ID" value="TBT96121.1"/>
    <property type="molecule type" value="Genomic_DNA"/>
</dbReference>
<dbReference type="Proteomes" id="UP000291933">
    <property type="component" value="Unassembled WGS sequence"/>
</dbReference>
<dbReference type="RefSeq" id="WP_131170534.1">
    <property type="nucleotide sequence ID" value="NZ_FXTL01000001.1"/>
</dbReference>
<keyword evidence="1" id="KW-1133">Transmembrane helix</keyword>
<evidence type="ECO:0000313" key="3">
    <source>
        <dbReference type="EMBL" id="TBT96121.1"/>
    </source>
</evidence>
<feature type="transmembrane region" description="Helical" evidence="1">
    <location>
        <begin position="12"/>
        <end position="35"/>
    </location>
</feature>
<dbReference type="AlphaFoldDB" id="A0A4V2JTI4"/>
<keyword evidence="4" id="KW-1185">Reference proteome</keyword>
<dbReference type="OrthoDB" id="3734475at2"/>
<proteinExistence type="predicted"/>
<gene>
    <name evidence="3" type="ORF">ET996_00130</name>
</gene>
<evidence type="ECO:0000313" key="4">
    <source>
        <dbReference type="Proteomes" id="UP000291933"/>
    </source>
</evidence>
<accession>A0A4V2JTI4</accession>
<evidence type="ECO:0000259" key="2">
    <source>
        <dbReference type="Pfam" id="PF07811"/>
    </source>
</evidence>
<dbReference type="InterPro" id="IPR012495">
    <property type="entry name" value="TadE-like_dom"/>
</dbReference>
<feature type="domain" description="TadE-like" evidence="2">
    <location>
        <begin position="10"/>
        <end position="48"/>
    </location>
</feature>
<sequence>MRNQRGLSESVQWVMITPVLMLVVLGIIQLGLWGYGRTVVANAAGAAAEEAAPLGATLAQGTAVGRSLATRGGLSDIAVSVTYSGDDVVARVSGRMPGLVDLAAPSLVAQVTRTRESVTQP</sequence>
<dbReference type="Pfam" id="PF07811">
    <property type="entry name" value="TadE"/>
    <property type="match status" value="1"/>
</dbReference>
<evidence type="ECO:0000256" key="1">
    <source>
        <dbReference type="SAM" id="Phobius"/>
    </source>
</evidence>
<keyword evidence="1" id="KW-0472">Membrane</keyword>
<name>A0A4V2JTI4_PROTD</name>
<reference evidence="3 4" key="1">
    <citation type="submission" date="2019-01" db="EMBL/GenBank/DDBJ databases">
        <title>Lactibacter flavus gen. nov., sp. nov., a novel bacterium of the family Propionibacteriaceae isolated from raw milk and dairy products.</title>
        <authorList>
            <person name="Huptas C."/>
            <person name="Wenning M."/>
            <person name="Breitenwieser F."/>
            <person name="Doll E."/>
            <person name="Von Neubeck M."/>
            <person name="Busse H.-J."/>
            <person name="Scherer S."/>
        </authorList>
    </citation>
    <scope>NUCLEOTIDE SEQUENCE [LARGE SCALE GENOMIC DNA]</scope>
    <source>
        <strain evidence="3 4">DSM 22130</strain>
    </source>
</reference>
<organism evidence="3 4">
    <name type="scientific">Propioniciclava tarda</name>
    <dbReference type="NCBI Taxonomy" id="433330"/>
    <lineage>
        <taxon>Bacteria</taxon>
        <taxon>Bacillati</taxon>
        <taxon>Actinomycetota</taxon>
        <taxon>Actinomycetes</taxon>
        <taxon>Propionibacteriales</taxon>
        <taxon>Propionibacteriaceae</taxon>
        <taxon>Propioniciclava</taxon>
    </lineage>
</organism>